<evidence type="ECO:0000256" key="7">
    <source>
        <dbReference type="PROSITE-ProRule" id="PRU00782"/>
    </source>
</evidence>
<organism evidence="9 10">
    <name type="scientific">Desmophyllum pertusum</name>
    <dbReference type="NCBI Taxonomy" id="174260"/>
    <lineage>
        <taxon>Eukaryota</taxon>
        <taxon>Metazoa</taxon>
        <taxon>Cnidaria</taxon>
        <taxon>Anthozoa</taxon>
        <taxon>Hexacorallia</taxon>
        <taxon>Scleractinia</taxon>
        <taxon>Caryophylliina</taxon>
        <taxon>Caryophylliidae</taxon>
        <taxon>Desmophyllum</taxon>
    </lineage>
</organism>
<dbReference type="Pfam" id="PF00063">
    <property type="entry name" value="Myosin_head"/>
    <property type="match status" value="1"/>
</dbReference>
<keyword evidence="2" id="KW-0547">Nucleotide-binding</keyword>
<feature type="domain" description="Myosin motor" evidence="8">
    <location>
        <begin position="1"/>
        <end position="314"/>
    </location>
</feature>
<sequence>KSRDIIIHSNALLESFGNAKTTRNNNSSRFGKFLEIQFNQKGEPDGGKLYIFLLEKSRVVHLAPNERNFHVFYQILRGCTQEEKGHFGLQGKTEDYYYLNQSGVYTIDGKDDKKDYKATRAAMDVVGLDHVKQETMFQLLSAILHLGNVEFKENGNVAFPTDEKLLQCLARLLGVNKENLQEKLVSVITETRWGGRVEITKKTNNKDQAVVARDTLAKALYSHLFDYLVQVINNAMQKEKDNLCIGILDIYGFESIKENSFEQFVINYVNEKLQQVFVELTLKIEQEEYVREGISWKPVEFYNNKIVCELMENK</sequence>
<dbReference type="PROSITE" id="PS51456">
    <property type="entry name" value="MYOSIN_MOTOR"/>
    <property type="match status" value="1"/>
</dbReference>
<evidence type="ECO:0000313" key="10">
    <source>
        <dbReference type="Proteomes" id="UP001163046"/>
    </source>
</evidence>
<dbReference type="GO" id="GO:0005902">
    <property type="term" value="C:microvillus"/>
    <property type="evidence" value="ECO:0007669"/>
    <property type="project" value="TreeGrafter"/>
</dbReference>
<comment type="caution">
    <text evidence="9">The sequence shown here is derived from an EMBL/GenBank/DDBJ whole genome shotgun (WGS) entry which is preliminary data.</text>
</comment>
<dbReference type="Gene3D" id="1.20.120.720">
    <property type="entry name" value="Myosin VI head, motor domain, U50 subdomain"/>
    <property type="match status" value="1"/>
</dbReference>
<dbReference type="GO" id="GO:0000146">
    <property type="term" value="F:microfilament motor activity"/>
    <property type="evidence" value="ECO:0007669"/>
    <property type="project" value="TreeGrafter"/>
</dbReference>
<keyword evidence="4 7" id="KW-0518">Myosin</keyword>
<gene>
    <name evidence="9" type="ORF">OS493_039634</name>
</gene>
<dbReference type="Gene3D" id="1.10.10.820">
    <property type="match status" value="1"/>
</dbReference>
<keyword evidence="6 7" id="KW-0009">Actin-binding</keyword>
<keyword evidence="10" id="KW-1185">Reference proteome</keyword>
<evidence type="ECO:0000256" key="1">
    <source>
        <dbReference type="ARBA" id="ARBA00008314"/>
    </source>
</evidence>
<dbReference type="GO" id="GO:0006897">
    <property type="term" value="P:endocytosis"/>
    <property type="evidence" value="ECO:0007669"/>
    <property type="project" value="TreeGrafter"/>
</dbReference>
<dbReference type="GO" id="GO:0016459">
    <property type="term" value="C:myosin complex"/>
    <property type="evidence" value="ECO:0007669"/>
    <property type="project" value="UniProtKB-KW"/>
</dbReference>
<evidence type="ECO:0000256" key="2">
    <source>
        <dbReference type="ARBA" id="ARBA00022741"/>
    </source>
</evidence>
<dbReference type="GO" id="GO:0051015">
    <property type="term" value="F:actin filament binding"/>
    <property type="evidence" value="ECO:0007669"/>
    <property type="project" value="TreeGrafter"/>
</dbReference>
<dbReference type="OrthoDB" id="6108017at2759"/>
<comment type="similarity">
    <text evidence="1 7">Belongs to the TRAFAC class myosin-kinesin ATPase superfamily. Myosin family.</text>
</comment>
<dbReference type="GO" id="GO:0007015">
    <property type="term" value="P:actin filament organization"/>
    <property type="evidence" value="ECO:0007669"/>
    <property type="project" value="TreeGrafter"/>
</dbReference>
<dbReference type="Proteomes" id="UP001163046">
    <property type="component" value="Unassembled WGS sequence"/>
</dbReference>
<dbReference type="InterPro" id="IPR001609">
    <property type="entry name" value="Myosin_head_motor_dom-like"/>
</dbReference>
<evidence type="ECO:0000256" key="5">
    <source>
        <dbReference type="ARBA" id="ARBA00023175"/>
    </source>
</evidence>
<keyword evidence="5" id="KW-0505">Motor protein</keyword>
<dbReference type="PRINTS" id="PR00193">
    <property type="entry name" value="MYOSINHEAVY"/>
</dbReference>
<evidence type="ECO:0000256" key="4">
    <source>
        <dbReference type="ARBA" id="ARBA00023123"/>
    </source>
</evidence>
<feature type="non-terminal residue" evidence="9">
    <location>
        <position position="314"/>
    </location>
</feature>
<evidence type="ECO:0000259" key="8">
    <source>
        <dbReference type="PROSITE" id="PS51456"/>
    </source>
</evidence>
<accession>A0A9X0CC24</accession>
<dbReference type="PANTHER" id="PTHR13140">
    <property type="entry name" value="MYOSIN"/>
    <property type="match status" value="1"/>
</dbReference>
<dbReference type="SMART" id="SM00242">
    <property type="entry name" value="MYSc"/>
    <property type="match status" value="1"/>
</dbReference>
<dbReference type="GO" id="GO:0005886">
    <property type="term" value="C:plasma membrane"/>
    <property type="evidence" value="ECO:0007669"/>
    <property type="project" value="TreeGrafter"/>
</dbReference>
<dbReference type="Gene3D" id="3.40.850.10">
    <property type="entry name" value="Kinesin motor domain"/>
    <property type="match status" value="1"/>
</dbReference>
<evidence type="ECO:0000256" key="6">
    <source>
        <dbReference type="ARBA" id="ARBA00023203"/>
    </source>
</evidence>
<proteinExistence type="inferred from homology"/>
<name>A0A9X0CC24_9CNID</name>
<dbReference type="GO" id="GO:0005524">
    <property type="term" value="F:ATP binding"/>
    <property type="evidence" value="ECO:0007669"/>
    <property type="project" value="UniProtKB-KW"/>
</dbReference>
<evidence type="ECO:0000313" key="9">
    <source>
        <dbReference type="EMBL" id="KAJ7312523.1"/>
    </source>
</evidence>
<dbReference type="InterPro" id="IPR036961">
    <property type="entry name" value="Kinesin_motor_dom_sf"/>
</dbReference>
<feature type="non-terminal residue" evidence="9">
    <location>
        <position position="1"/>
    </location>
</feature>
<evidence type="ECO:0000256" key="3">
    <source>
        <dbReference type="ARBA" id="ARBA00022840"/>
    </source>
</evidence>
<dbReference type="GO" id="GO:0005737">
    <property type="term" value="C:cytoplasm"/>
    <property type="evidence" value="ECO:0007669"/>
    <property type="project" value="TreeGrafter"/>
</dbReference>
<dbReference type="PANTHER" id="PTHR13140:SF729">
    <property type="entry name" value="UNCONVENTIONAL MYOSIN-IE"/>
    <property type="match status" value="1"/>
</dbReference>
<dbReference type="EMBL" id="MU827996">
    <property type="protein sequence ID" value="KAJ7312523.1"/>
    <property type="molecule type" value="Genomic_DNA"/>
</dbReference>
<protein>
    <recommendedName>
        <fullName evidence="8">Myosin motor domain-containing protein</fullName>
    </recommendedName>
</protein>
<dbReference type="InterPro" id="IPR027417">
    <property type="entry name" value="P-loop_NTPase"/>
</dbReference>
<keyword evidence="3" id="KW-0067">ATP-binding</keyword>
<dbReference type="FunFam" id="1.10.10.820:FF:000001">
    <property type="entry name" value="Myosin heavy chain"/>
    <property type="match status" value="1"/>
</dbReference>
<comment type="caution">
    <text evidence="7">Lacks conserved residue(s) required for the propagation of feature annotation.</text>
</comment>
<dbReference type="AlphaFoldDB" id="A0A9X0CC24"/>
<dbReference type="Gene3D" id="1.20.58.530">
    <property type="match status" value="1"/>
</dbReference>
<reference evidence="9" key="1">
    <citation type="submission" date="2023-01" db="EMBL/GenBank/DDBJ databases">
        <title>Genome assembly of the deep-sea coral Lophelia pertusa.</title>
        <authorList>
            <person name="Herrera S."/>
            <person name="Cordes E."/>
        </authorList>
    </citation>
    <scope>NUCLEOTIDE SEQUENCE</scope>
    <source>
        <strain evidence="9">USNM1676648</strain>
        <tissue evidence="9">Polyp</tissue>
    </source>
</reference>
<dbReference type="SUPFAM" id="SSF52540">
    <property type="entry name" value="P-loop containing nucleoside triphosphate hydrolases"/>
    <property type="match status" value="1"/>
</dbReference>